<organism evidence="17 18">
    <name type="scientific">Theobroma cacao</name>
    <name type="common">Cacao</name>
    <name type="synonym">Cocoa</name>
    <dbReference type="NCBI Taxonomy" id="3641"/>
    <lineage>
        <taxon>Eukaryota</taxon>
        <taxon>Viridiplantae</taxon>
        <taxon>Streptophyta</taxon>
        <taxon>Embryophyta</taxon>
        <taxon>Tracheophyta</taxon>
        <taxon>Spermatophyta</taxon>
        <taxon>Magnoliopsida</taxon>
        <taxon>eudicotyledons</taxon>
        <taxon>Gunneridae</taxon>
        <taxon>Pentapetalae</taxon>
        <taxon>rosids</taxon>
        <taxon>malvids</taxon>
        <taxon>Malvales</taxon>
        <taxon>Malvaceae</taxon>
        <taxon>Byttnerioideae</taxon>
        <taxon>Theobroma</taxon>
    </lineage>
</organism>
<keyword evidence="11" id="KW-0862">Zinc</keyword>
<dbReference type="InterPro" id="IPR046948">
    <property type="entry name" value="ATL20-22-like"/>
</dbReference>
<evidence type="ECO:0000256" key="1">
    <source>
        <dbReference type="ARBA" id="ARBA00000900"/>
    </source>
</evidence>
<dbReference type="PANTHER" id="PTHR46279">
    <property type="entry name" value="RING/U-BOX SUPERFAMILY PROTEIN"/>
    <property type="match status" value="1"/>
</dbReference>
<comment type="catalytic activity">
    <reaction evidence="1">
        <text>S-ubiquitinyl-[E2 ubiquitin-conjugating enzyme]-L-cysteine + [acceptor protein]-L-lysine = [E2 ubiquitin-conjugating enzyme]-L-cysteine + N(6)-ubiquitinyl-[acceptor protein]-L-lysine.</text>
        <dbReference type="EC" id="2.3.2.27"/>
    </reaction>
</comment>
<keyword evidence="9" id="KW-0863">Zinc-finger</keyword>
<dbReference type="Proteomes" id="UP000694886">
    <property type="component" value="Chromosome 3"/>
</dbReference>
<evidence type="ECO:0000256" key="4">
    <source>
        <dbReference type="ARBA" id="ARBA00012483"/>
    </source>
</evidence>
<comment type="subcellular location">
    <subcellularLocation>
        <location evidence="2">Membrane</location>
        <topology evidence="2">Single-pass membrane protein</topology>
    </subcellularLocation>
</comment>
<keyword evidence="6" id="KW-0812">Transmembrane</keyword>
<proteinExistence type="inferred from homology"/>
<evidence type="ECO:0000256" key="11">
    <source>
        <dbReference type="ARBA" id="ARBA00022833"/>
    </source>
</evidence>
<evidence type="ECO:0000256" key="15">
    <source>
        <dbReference type="SAM" id="SignalP"/>
    </source>
</evidence>
<protein>
    <recommendedName>
        <fullName evidence="4">RING-type E3 ubiquitin transferase</fullName>
        <ecNumber evidence="4">2.3.2.27</ecNumber>
    </recommendedName>
</protein>
<evidence type="ECO:0000313" key="17">
    <source>
        <dbReference type="Proteomes" id="UP000694886"/>
    </source>
</evidence>
<keyword evidence="12" id="KW-1133">Transmembrane helix</keyword>
<keyword evidence="10" id="KW-0833">Ubl conjugation pathway</keyword>
<evidence type="ECO:0000256" key="12">
    <source>
        <dbReference type="ARBA" id="ARBA00022989"/>
    </source>
</evidence>
<feature type="signal peptide" evidence="15">
    <location>
        <begin position="1"/>
        <end position="16"/>
    </location>
</feature>
<dbReference type="Gramene" id="Tc03v2_t003050.1">
    <property type="protein sequence ID" value="Tc03v2_p003050.1"/>
    <property type="gene ID" value="Tc03v2_g003050"/>
</dbReference>
<evidence type="ECO:0000256" key="3">
    <source>
        <dbReference type="ARBA" id="ARBA00004906"/>
    </source>
</evidence>
<keyword evidence="7" id="KW-0479">Metal-binding</keyword>
<evidence type="ECO:0000256" key="5">
    <source>
        <dbReference type="ARBA" id="ARBA00022679"/>
    </source>
</evidence>
<evidence type="ECO:0000256" key="7">
    <source>
        <dbReference type="ARBA" id="ARBA00022723"/>
    </source>
</evidence>
<dbReference type="GO" id="GO:0016020">
    <property type="term" value="C:membrane"/>
    <property type="evidence" value="ECO:0007669"/>
    <property type="project" value="UniProtKB-SubCell"/>
</dbReference>
<evidence type="ECO:0000256" key="2">
    <source>
        <dbReference type="ARBA" id="ARBA00004167"/>
    </source>
</evidence>
<evidence type="ECO:0000256" key="6">
    <source>
        <dbReference type="ARBA" id="ARBA00022692"/>
    </source>
</evidence>
<dbReference type="KEGG" id="tcc:108661113"/>
<dbReference type="EC" id="2.3.2.27" evidence="4"/>
<reference evidence="18" key="2">
    <citation type="submission" date="2025-08" db="UniProtKB">
        <authorList>
            <consortium name="RefSeq"/>
        </authorList>
    </citation>
    <scope>IDENTIFICATION</scope>
</reference>
<evidence type="ECO:0000259" key="16">
    <source>
        <dbReference type="Pfam" id="PF13947"/>
    </source>
</evidence>
<reference evidence="17" key="1">
    <citation type="journal article" date="1997" name="Nucleic Acids Res.">
        <title>tRNAscan-SE: a program for improved detection of transfer RNA genes in genomic sequence.</title>
        <authorList>
            <person name="Lowe T.M."/>
            <person name="Eddy S.R."/>
        </authorList>
    </citation>
    <scope>NUCLEOTIDE SEQUENCE [LARGE SCALE GENOMIC DNA]</scope>
    <source>
        <strain evidence="17">r\B97-61/B2</strain>
    </source>
</reference>
<evidence type="ECO:0000256" key="10">
    <source>
        <dbReference type="ARBA" id="ARBA00022786"/>
    </source>
</evidence>
<evidence type="ECO:0000256" key="13">
    <source>
        <dbReference type="ARBA" id="ARBA00023136"/>
    </source>
</evidence>
<sequence>MSFVLAFLLLLNVGATQDICVVKNCTLHGPPVRFPFWLKHKQPPHCGFPHPAFQLSCTGDQQTLLHLPRAVKMLVDDIDYKAQEIYLSDPDGCLNRQLPHLDLHFSASPFQLILDDYLEQPDNQGWS</sequence>
<keyword evidence="13" id="KW-0472">Membrane</keyword>
<evidence type="ECO:0000256" key="9">
    <source>
        <dbReference type="ARBA" id="ARBA00022771"/>
    </source>
</evidence>
<dbReference type="GO" id="GO:0030247">
    <property type="term" value="F:polysaccharide binding"/>
    <property type="evidence" value="ECO:0007669"/>
    <property type="project" value="InterPro"/>
</dbReference>
<dbReference type="RefSeq" id="XP_017972482.1">
    <property type="nucleotide sequence ID" value="XM_018116993.1"/>
</dbReference>
<comment type="pathway">
    <text evidence="3">Protein modification; protein ubiquitination.</text>
</comment>
<feature type="chain" id="PRO_5044283977" description="RING-type E3 ubiquitin transferase" evidence="15">
    <location>
        <begin position="17"/>
        <end position="127"/>
    </location>
</feature>
<gene>
    <name evidence="18" type="primary">LOC108661113</name>
</gene>
<comment type="similarity">
    <text evidence="14">Belongs to the RING-type zinc finger family. ATL subfamily.</text>
</comment>
<dbReference type="GO" id="GO:0008270">
    <property type="term" value="F:zinc ion binding"/>
    <property type="evidence" value="ECO:0007669"/>
    <property type="project" value="UniProtKB-KW"/>
</dbReference>
<evidence type="ECO:0000313" key="18">
    <source>
        <dbReference type="RefSeq" id="XP_017972482.1"/>
    </source>
</evidence>
<dbReference type="Pfam" id="PF13947">
    <property type="entry name" value="GUB_WAK_bind"/>
    <property type="match status" value="1"/>
</dbReference>
<dbReference type="GO" id="GO:0061630">
    <property type="term" value="F:ubiquitin protein ligase activity"/>
    <property type="evidence" value="ECO:0007669"/>
    <property type="project" value="UniProtKB-EC"/>
</dbReference>
<keyword evidence="5" id="KW-0808">Transferase</keyword>
<accession>A0AB32VYX8</accession>
<dbReference type="GeneID" id="108661113"/>
<keyword evidence="8 15" id="KW-0732">Signal</keyword>
<evidence type="ECO:0000256" key="8">
    <source>
        <dbReference type="ARBA" id="ARBA00022729"/>
    </source>
</evidence>
<name>A0AB32VYX8_THECC</name>
<dbReference type="AlphaFoldDB" id="A0AB32VYX8"/>
<feature type="domain" description="Wall-associated receptor kinase galacturonan-binding" evidence="16">
    <location>
        <begin position="24"/>
        <end position="89"/>
    </location>
</feature>
<evidence type="ECO:0000256" key="14">
    <source>
        <dbReference type="ARBA" id="ARBA00024209"/>
    </source>
</evidence>
<dbReference type="InterPro" id="IPR025287">
    <property type="entry name" value="WAK_GUB"/>
</dbReference>
<dbReference type="PANTHER" id="PTHR46279:SF9">
    <property type="entry name" value="OS01G0116300 PROTEIN"/>
    <property type="match status" value="1"/>
</dbReference>